<gene>
    <name evidence="1" type="ORF">AC631_01324</name>
</gene>
<accession>A0A0V1Q454</accession>
<name>A0A0V1Q454_9ASCO</name>
<protein>
    <submittedName>
        <fullName evidence="1">Uncharacterized protein</fullName>
    </submittedName>
</protein>
<keyword evidence="2" id="KW-1185">Reference proteome</keyword>
<dbReference type="RefSeq" id="XP_015469061.1">
    <property type="nucleotide sequence ID" value="XM_015610154.1"/>
</dbReference>
<proteinExistence type="predicted"/>
<evidence type="ECO:0000313" key="2">
    <source>
        <dbReference type="Proteomes" id="UP000054251"/>
    </source>
</evidence>
<dbReference type="OrthoDB" id="4092372at2759"/>
<comment type="caution">
    <text evidence="1">The sequence shown here is derived from an EMBL/GenBank/DDBJ whole genome shotgun (WGS) entry which is preliminary data.</text>
</comment>
<sequence>MVDSFCYPKRSIKVAPFGSQIDFIEKTLVEIENQPPRHYTYTNQNTRRHNAVPFKPNMPANQPQVAPSVPSVFGNVPSEMARSTYSEGYQPMPYVPQIPANTLEKQPPSPRITSNPLIYTTFDPFQPTDYKTDTQLASGPLSGYLSGSLSSTATSSSIWGNNDSHRSLNDATVWG</sequence>
<dbReference type="GeneID" id="26838333"/>
<evidence type="ECO:0000313" key="1">
    <source>
        <dbReference type="EMBL" id="KSA02959.1"/>
    </source>
</evidence>
<reference evidence="1 2" key="1">
    <citation type="submission" date="2015-11" db="EMBL/GenBank/DDBJ databases">
        <title>The genome of Debaryomyces fabryi.</title>
        <authorList>
            <person name="Tafer H."/>
            <person name="Lopandic K."/>
        </authorList>
    </citation>
    <scope>NUCLEOTIDE SEQUENCE [LARGE SCALE GENOMIC DNA]</scope>
    <source>
        <strain evidence="1 2">CBS 789</strain>
    </source>
</reference>
<dbReference type="EMBL" id="LMYN01000017">
    <property type="protein sequence ID" value="KSA02959.1"/>
    <property type="molecule type" value="Genomic_DNA"/>
</dbReference>
<dbReference type="AlphaFoldDB" id="A0A0V1Q454"/>
<organism evidence="1 2">
    <name type="scientific">Debaryomyces fabryi</name>
    <dbReference type="NCBI Taxonomy" id="58627"/>
    <lineage>
        <taxon>Eukaryota</taxon>
        <taxon>Fungi</taxon>
        <taxon>Dikarya</taxon>
        <taxon>Ascomycota</taxon>
        <taxon>Saccharomycotina</taxon>
        <taxon>Pichiomycetes</taxon>
        <taxon>Debaryomycetaceae</taxon>
        <taxon>Debaryomyces</taxon>
    </lineage>
</organism>
<dbReference type="Proteomes" id="UP000054251">
    <property type="component" value="Unassembled WGS sequence"/>
</dbReference>